<protein>
    <submittedName>
        <fullName evidence="4">Putative fas-binding factor 1-like</fullName>
    </submittedName>
</protein>
<dbReference type="GO" id="GO:0060271">
    <property type="term" value="P:cilium assembly"/>
    <property type="evidence" value="ECO:0007669"/>
    <property type="project" value="InterPro"/>
</dbReference>
<feature type="domain" description="Fas-binding factor 1 C-terminal" evidence="3">
    <location>
        <begin position="400"/>
        <end position="959"/>
    </location>
</feature>
<evidence type="ECO:0000313" key="4">
    <source>
        <dbReference type="EMBL" id="PIK54930.1"/>
    </source>
</evidence>
<sequence>MAGQHEIIAGSSFPWDDGEMDTTAGLGSTMDSKYSWLRQWTGDLRITGSSPGQIIALCPWARHCISIASLHPGDTMSAEEDGHEDTQSSGLISRQVAELAKLEEEEEARKRTTANPPSTQRKDQPLLSGEMQQDDKDEDRPSLSSLPHPSGGGGQPTNMDPPTSTNPRPAIKSESLIGTADPQRGRPLSSTGPMPALTEQPADGDINNIPNSTLPMRRSQSATPGVRKEPQWRQELRMRQEQMQGGGQSSSSSHHPEAESSSVPTSQPVVISNSDAPSEIPQEPPSIPTSSFSSSAHGGEQLVQPSLNLWQEQMKQQQQQAQDFEQAIQEQKTRLKAQQEEQLRQMQKMQQEAMQQQLQMQQQMMQTQTIAPPPSMMSFNSQPFQMSYRNPQFESKLQQLEDEKRYLETSLQSLQDQHKQQLAAKDAAQQDYVHLIEESMKKKEERLRQEQEDQKRRFEDRLEEMVSERMRMTTEHHQRMQELQTDYQQQREIINHGPQFFIFYFFQMFPFSNHDRQELDAMTQKHQKDLEQVRHSMQEELEAMSKATDHSRSLQAVMSQVGVVGQELGSLQTRMSGEHQQQLDRQRSELTEKDQQLKDLQKSLEHQQDEMIAERSRLESMIQRLETQIRQQSTQLDEERWRLRQEQTKLSSFQRALEEERKIAAEQTALQQMALQQTRESLALEQQSNVSHNLDERKVLATERAQITRERKELEASIKRHAERMSKENAEREGRLQALMEDEKKTALALENLERQKKDQMKQQQILETEKTELMREQDKLHSVAEKLRIRAQQIEEAVQDAVQVKQEGLSNLEQARKIESEQMQREQGIQEQLQSLRAMERQIAKERLKQAEDERRFDELMSEGLCPNCQRGPNNMKSSGEAFLLPIAGGYPGDKYRVPNPTSYPSIQQAVAHISSKDELVDHVLNKAEFNHTVSVWRLAADKDKDFLEEETSFLNGLMSYPSSFSQP</sequence>
<dbReference type="InterPro" id="IPR033561">
    <property type="entry name" value="FBF1"/>
</dbReference>
<dbReference type="PANTHER" id="PTHR33689">
    <property type="entry name" value="FAS-BINDING FACTOR 1"/>
    <property type="match status" value="1"/>
</dbReference>
<dbReference type="OrthoDB" id="8195456at2759"/>
<feature type="coiled-coil region" evidence="1">
    <location>
        <begin position="830"/>
        <end position="862"/>
    </location>
</feature>
<dbReference type="GO" id="GO:0005814">
    <property type="term" value="C:centriole"/>
    <property type="evidence" value="ECO:0007669"/>
    <property type="project" value="TreeGrafter"/>
</dbReference>
<evidence type="ECO:0000259" key="3">
    <source>
        <dbReference type="Pfam" id="PF21007"/>
    </source>
</evidence>
<organism evidence="4 5">
    <name type="scientific">Stichopus japonicus</name>
    <name type="common">Sea cucumber</name>
    <dbReference type="NCBI Taxonomy" id="307972"/>
    <lineage>
        <taxon>Eukaryota</taxon>
        <taxon>Metazoa</taxon>
        <taxon>Echinodermata</taxon>
        <taxon>Eleutherozoa</taxon>
        <taxon>Echinozoa</taxon>
        <taxon>Holothuroidea</taxon>
        <taxon>Aspidochirotacea</taxon>
        <taxon>Aspidochirotida</taxon>
        <taxon>Stichopodidae</taxon>
        <taxon>Apostichopus</taxon>
    </lineage>
</organism>
<proteinExistence type="predicted"/>
<feature type="region of interest" description="Disordered" evidence="2">
    <location>
        <begin position="573"/>
        <end position="596"/>
    </location>
</feature>
<dbReference type="EMBL" id="MRZV01000229">
    <property type="protein sequence ID" value="PIK54930.1"/>
    <property type="molecule type" value="Genomic_DNA"/>
</dbReference>
<keyword evidence="5" id="KW-1185">Reference proteome</keyword>
<feature type="compositionally biased region" description="Polar residues" evidence="2">
    <location>
        <begin position="208"/>
        <end position="223"/>
    </location>
</feature>
<feature type="compositionally biased region" description="Basic and acidic residues" evidence="2">
    <location>
        <begin position="581"/>
        <end position="596"/>
    </location>
</feature>
<comment type="caution">
    <text evidence="4">The sequence shown here is derived from an EMBL/GenBank/DDBJ whole genome shotgun (WGS) entry which is preliminary data.</text>
</comment>
<dbReference type="PANTHER" id="PTHR33689:SF1">
    <property type="entry name" value="FAS-BINDING FACTOR 1"/>
    <property type="match status" value="1"/>
</dbReference>
<feature type="region of interest" description="Disordered" evidence="2">
    <location>
        <begin position="100"/>
        <end position="326"/>
    </location>
</feature>
<dbReference type="GO" id="GO:0036064">
    <property type="term" value="C:ciliary basal body"/>
    <property type="evidence" value="ECO:0007669"/>
    <property type="project" value="TreeGrafter"/>
</dbReference>
<feature type="coiled-coil region" evidence="1">
    <location>
        <begin position="397"/>
        <end position="475"/>
    </location>
</feature>
<feature type="compositionally biased region" description="Low complexity" evidence="2">
    <location>
        <begin position="311"/>
        <end position="326"/>
    </location>
</feature>
<keyword evidence="1" id="KW-0175">Coiled coil</keyword>
<dbReference type="GO" id="GO:0097539">
    <property type="term" value="C:ciliary transition fiber"/>
    <property type="evidence" value="ECO:0007669"/>
    <property type="project" value="InterPro"/>
</dbReference>
<dbReference type="STRING" id="307972.A0A2G8L458"/>
<feature type="coiled-coil region" evidence="1">
    <location>
        <begin position="697"/>
        <end position="805"/>
    </location>
</feature>
<dbReference type="AlphaFoldDB" id="A0A2G8L458"/>
<evidence type="ECO:0000256" key="1">
    <source>
        <dbReference type="SAM" id="Coils"/>
    </source>
</evidence>
<gene>
    <name evidence="4" type="ORF">BSL78_08139</name>
</gene>
<feature type="compositionally biased region" description="Polar residues" evidence="2">
    <location>
        <begin position="263"/>
        <end position="276"/>
    </location>
</feature>
<feature type="compositionally biased region" description="Polar residues" evidence="2">
    <location>
        <begin position="157"/>
        <end position="167"/>
    </location>
</feature>
<name>A0A2G8L458_STIJA</name>
<reference evidence="4 5" key="1">
    <citation type="journal article" date="2017" name="PLoS Biol.">
        <title>The sea cucumber genome provides insights into morphological evolution and visceral regeneration.</title>
        <authorList>
            <person name="Zhang X."/>
            <person name="Sun L."/>
            <person name="Yuan J."/>
            <person name="Sun Y."/>
            <person name="Gao Y."/>
            <person name="Zhang L."/>
            <person name="Li S."/>
            <person name="Dai H."/>
            <person name="Hamel J.F."/>
            <person name="Liu C."/>
            <person name="Yu Y."/>
            <person name="Liu S."/>
            <person name="Lin W."/>
            <person name="Guo K."/>
            <person name="Jin S."/>
            <person name="Xu P."/>
            <person name="Storey K.B."/>
            <person name="Huan P."/>
            <person name="Zhang T."/>
            <person name="Zhou Y."/>
            <person name="Zhang J."/>
            <person name="Lin C."/>
            <person name="Li X."/>
            <person name="Xing L."/>
            <person name="Huo D."/>
            <person name="Sun M."/>
            <person name="Wang L."/>
            <person name="Mercier A."/>
            <person name="Li F."/>
            <person name="Yang H."/>
            <person name="Xiang J."/>
        </authorList>
    </citation>
    <scope>NUCLEOTIDE SEQUENCE [LARGE SCALE GENOMIC DNA]</scope>
    <source>
        <strain evidence="4">Shaxun</strain>
        <tissue evidence="4">Muscle</tissue>
    </source>
</reference>
<dbReference type="InterPro" id="IPR049390">
    <property type="entry name" value="FBF1_C"/>
</dbReference>
<feature type="compositionally biased region" description="Basic and acidic residues" evidence="2">
    <location>
        <begin position="226"/>
        <end position="240"/>
    </location>
</feature>
<evidence type="ECO:0000313" key="5">
    <source>
        <dbReference type="Proteomes" id="UP000230750"/>
    </source>
</evidence>
<accession>A0A2G8L458</accession>
<dbReference type="Pfam" id="PF21007">
    <property type="entry name" value="FBF1"/>
    <property type="match status" value="1"/>
</dbReference>
<dbReference type="GO" id="GO:0090162">
    <property type="term" value="P:establishment of epithelial cell polarity"/>
    <property type="evidence" value="ECO:0007669"/>
    <property type="project" value="InterPro"/>
</dbReference>
<dbReference type="Proteomes" id="UP000230750">
    <property type="component" value="Unassembled WGS sequence"/>
</dbReference>
<evidence type="ECO:0000256" key="2">
    <source>
        <dbReference type="SAM" id="MobiDB-lite"/>
    </source>
</evidence>